<dbReference type="InterPro" id="IPR020904">
    <property type="entry name" value="Sc_DH/Rdtase_CS"/>
</dbReference>
<keyword evidence="2" id="KW-0560">Oxidoreductase</keyword>
<dbReference type="PRINTS" id="PR00080">
    <property type="entry name" value="SDRFAMILY"/>
</dbReference>
<name>A0ABX1CYT8_9FLAO</name>
<reference evidence="4 5" key="1">
    <citation type="submission" date="2020-03" db="EMBL/GenBank/DDBJ databases">
        <title>Salinimicrobium sp. nov, isolated from SCS.</title>
        <authorList>
            <person name="Cao W.R."/>
        </authorList>
    </citation>
    <scope>NUCLEOTIDE SEQUENCE [LARGE SCALE GENOMIC DNA]</scope>
    <source>
        <strain evidence="5">J15B91</strain>
    </source>
</reference>
<protein>
    <submittedName>
        <fullName evidence="4">SDR family NAD(P)-dependent oxidoreductase</fullName>
    </submittedName>
</protein>
<evidence type="ECO:0000313" key="5">
    <source>
        <dbReference type="Proteomes" id="UP000703674"/>
    </source>
</evidence>
<dbReference type="PANTHER" id="PTHR42760:SF133">
    <property type="entry name" value="3-OXOACYL-[ACYL-CARRIER-PROTEIN] REDUCTASE"/>
    <property type="match status" value="1"/>
</dbReference>
<gene>
    <name evidence="4" type="ORF">HC175_10955</name>
</gene>
<dbReference type="RefSeq" id="WP_168138534.1">
    <property type="nucleotide sequence ID" value="NZ_JAAVJR010000005.1"/>
</dbReference>
<dbReference type="Proteomes" id="UP000703674">
    <property type="component" value="Unassembled WGS sequence"/>
</dbReference>
<dbReference type="PRINTS" id="PR00081">
    <property type="entry name" value="GDHRDH"/>
</dbReference>
<evidence type="ECO:0000256" key="3">
    <source>
        <dbReference type="RuleBase" id="RU000363"/>
    </source>
</evidence>
<evidence type="ECO:0000256" key="1">
    <source>
        <dbReference type="ARBA" id="ARBA00006484"/>
    </source>
</evidence>
<accession>A0ABX1CYT8</accession>
<proteinExistence type="inferred from homology"/>
<comment type="caution">
    <text evidence="4">The sequence shown here is derived from an EMBL/GenBank/DDBJ whole genome shotgun (WGS) entry which is preliminary data.</text>
</comment>
<dbReference type="PANTHER" id="PTHR42760">
    <property type="entry name" value="SHORT-CHAIN DEHYDROGENASES/REDUCTASES FAMILY MEMBER"/>
    <property type="match status" value="1"/>
</dbReference>
<dbReference type="InterPro" id="IPR002347">
    <property type="entry name" value="SDR_fam"/>
</dbReference>
<dbReference type="Pfam" id="PF00106">
    <property type="entry name" value="adh_short"/>
    <property type="match status" value="1"/>
</dbReference>
<evidence type="ECO:0000313" key="4">
    <source>
        <dbReference type="EMBL" id="NJW53440.1"/>
    </source>
</evidence>
<organism evidence="4 5">
    <name type="scientific">Salinimicrobium oceani</name>
    <dbReference type="NCBI Taxonomy" id="2722702"/>
    <lineage>
        <taxon>Bacteria</taxon>
        <taxon>Pseudomonadati</taxon>
        <taxon>Bacteroidota</taxon>
        <taxon>Flavobacteriia</taxon>
        <taxon>Flavobacteriales</taxon>
        <taxon>Flavobacteriaceae</taxon>
        <taxon>Salinimicrobium</taxon>
    </lineage>
</organism>
<sequence>MIIITGASRGIGKFLFDSYHTEEKVIGTYLNSEPSENAEKYIKLDVGDFEQIEKFMDENSGDLNDITLINCAGISYNSFAHKSDPAKWQKVIETNLFGTYNFIRALLPVMRQQKFGRIINFSSVVAVKPTPGVSAYSASKSALWGLSKSIAIENAALNVTINNVNLGYSELGMIKTVPEEFKNQILAQIPAGKLCEPVDILNTVQFLRSTSYLTGSSIDLSGGLV</sequence>
<evidence type="ECO:0000256" key="2">
    <source>
        <dbReference type="ARBA" id="ARBA00023002"/>
    </source>
</evidence>
<keyword evidence="5" id="KW-1185">Reference proteome</keyword>
<dbReference type="InterPro" id="IPR036291">
    <property type="entry name" value="NAD(P)-bd_dom_sf"/>
</dbReference>
<dbReference type="EMBL" id="JAAVJR010000005">
    <property type="protein sequence ID" value="NJW53440.1"/>
    <property type="molecule type" value="Genomic_DNA"/>
</dbReference>
<dbReference type="SUPFAM" id="SSF51735">
    <property type="entry name" value="NAD(P)-binding Rossmann-fold domains"/>
    <property type="match status" value="1"/>
</dbReference>
<comment type="similarity">
    <text evidence="1 3">Belongs to the short-chain dehydrogenases/reductases (SDR) family.</text>
</comment>
<dbReference type="Gene3D" id="3.40.50.720">
    <property type="entry name" value="NAD(P)-binding Rossmann-like Domain"/>
    <property type="match status" value="1"/>
</dbReference>
<dbReference type="PROSITE" id="PS00061">
    <property type="entry name" value="ADH_SHORT"/>
    <property type="match status" value="1"/>
</dbReference>